<sequence length="617" mass="63449">QTDAAGNTSGSSELTFTLDTTAPAAPTLTLDTDSGSAADDFLTNDGSFTVGDTEEGATVEYLVDGNWTTTAPVPTEGDNTITVRQTDAAGNTSGSSELTFTLDSTAPDAPQIALDTDSGTLADDFLTNDGSFTVSGTEDGAIVEYLVDGEWTTQAPTPNEGANTITVRQTDAAGNTSGSSELTFTLDTQADQGTVTVDNITADDVVTVTEQGQTIAVTGRATGGDIESGDSVTATINGNEYTTTVNEDGGWQLDVSGEDLALDTYFNVTVESTDIAGNSSNSTGISEHSYNDTPLIVNLNVDPVTDDSIINSSESQAAITITGSVTGDEFSLGTVSLVINGNQYTGVVNPDTGLFEIEVNGSDLVADSDTIIDASVSVVNDIGQVGDAESTEKYFTDTSATAVIRVDRITADDTINAEESQGNVFVSGRVGFDAGPGDTVTLDINGNTYTTTVLADKTWFVEVSGQDLANDTQFNASVSGIDDAGNPYTATTVSTHTVDLEADKGSVTVDDITADDVINKAESGQTITVSGTAKGGDISEGDVVTMTINGTEYTTTVDGDGNWTVDVAGSDLTQDAEFEVVVTSTDSVGNSVQSKVISTHEVDTGISKPTIDLVASS</sequence>
<name>A0ABV4LC76_9VIBR</name>
<evidence type="ECO:0000313" key="3">
    <source>
        <dbReference type="Proteomes" id="UP001569177"/>
    </source>
</evidence>
<dbReference type="InterPro" id="IPR049826">
    <property type="entry name" value="Ig-like_ice"/>
</dbReference>
<dbReference type="Proteomes" id="UP001569177">
    <property type="component" value="Unassembled WGS sequence"/>
</dbReference>
<dbReference type="EMBL" id="JBGOOJ010000003">
    <property type="protein sequence ID" value="MEZ8089484.1"/>
    <property type="molecule type" value="Genomic_DNA"/>
</dbReference>
<feature type="domain" description="Bacterial Ig-like" evidence="1">
    <location>
        <begin position="27"/>
        <end position="103"/>
    </location>
</feature>
<feature type="non-terminal residue" evidence="2">
    <location>
        <position position="1"/>
    </location>
</feature>
<reference evidence="2 3" key="1">
    <citation type="submission" date="2024-06" db="EMBL/GenBank/DDBJ databases">
        <authorList>
            <person name="Steensen K."/>
            <person name="Seneca J."/>
            <person name="Bartlau N."/>
            <person name="Yu A.X."/>
            <person name="Polz M.F."/>
        </authorList>
    </citation>
    <scope>NUCLEOTIDE SEQUENCE [LARGE SCALE GENOMIC DNA]</scope>
    <source>
        <strain evidence="2 3">5S240</strain>
    </source>
</reference>
<dbReference type="NCBIfam" id="NF012196">
    <property type="entry name" value="Ig_like_ice"/>
    <property type="match status" value="4"/>
</dbReference>
<evidence type="ECO:0000313" key="2">
    <source>
        <dbReference type="EMBL" id="MEZ8089484.1"/>
    </source>
</evidence>
<dbReference type="Pfam" id="PF19077">
    <property type="entry name" value="Big_13"/>
    <property type="match status" value="2"/>
</dbReference>
<dbReference type="Gene3D" id="2.60.40.10">
    <property type="entry name" value="Immunoglobulins"/>
    <property type="match status" value="6"/>
</dbReference>
<evidence type="ECO:0000259" key="1">
    <source>
        <dbReference type="Pfam" id="PF19077"/>
    </source>
</evidence>
<gene>
    <name evidence="2" type="ORF">ACED24_05415</name>
</gene>
<dbReference type="InterPro" id="IPR044016">
    <property type="entry name" value="Big_13"/>
</dbReference>
<dbReference type="RefSeq" id="WP_371692177.1">
    <property type="nucleotide sequence ID" value="NZ_JBGOOJ010000003.1"/>
</dbReference>
<protein>
    <submittedName>
        <fullName evidence="2">Ig-like domain-containing protein</fullName>
    </submittedName>
</protein>
<feature type="non-terminal residue" evidence="2">
    <location>
        <position position="617"/>
    </location>
</feature>
<proteinExistence type="predicted"/>
<organism evidence="2 3">
    <name type="scientific">Vibrio kanaloae</name>
    <dbReference type="NCBI Taxonomy" id="170673"/>
    <lineage>
        <taxon>Bacteria</taxon>
        <taxon>Pseudomonadati</taxon>
        <taxon>Pseudomonadota</taxon>
        <taxon>Gammaproteobacteria</taxon>
        <taxon>Vibrionales</taxon>
        <taxon>Vibrionaceae</taxon>
        <taxon>Vibrio</taxon>
    </lineage>
</organism>
<accession>A0ABV4LC76</accession>
<dbReference type="NCBIfam" id="NF033510">
    <property type="entry name" value="Ca_tandemer"/>
    <property type="match status" value="4"/>
</dbReference>
<comment type="caution">
    <text evidence="2">The sequence shown here is derived from an EMBL/GenBank/DDBJ whole genome shotgun (WGS) entry which is preliminary data.</text>
</comment>
<dbReference type="InterPro" id="IPR013783">
    <property type="entry name" value="Ig-like_fold"/>
</dbReference>
<feature type="domain" description="Bacterial Ig-like" evidence="1">
    <location>
        <begin position="110"/>
        <end position="188"/>
    </location>
</feature>
<keyword evidence="3" id="KW-1185">Reference proteome</keyword>